<feature type="transmembrane region" description="Helical" evidence="1">
    <location>
        <begin position="146"/>
        <end position="167"/>
    </location>
</feature>
<accession>A0A3L6E1N8</accession>
<sequence length="251" mass="25915">MEAQPVGGVFLIAPTDAAGEAPAGSGPRTSLSILFLVLCISFGMLLHTEQLAAAAAKHLCPVVVVVFFVTVFFNLAIYSLSFLVARGRAARAPRLLFRPTARAGAAPAVFSESKSPLTPFIGLCLAMGAALHAESLAAAAEYQIGPAVVVCVVLPAVVLFHLAVISIHKTLASQRAEDEPKQLPRSRGLPLLPFVALALAISAADVATDLPQDASVWAALALAISFNIAIGSLYCFIIGGPPLPTAATVEP</sequence>
<feature type="transmembrane region" description="Helical" evidence="1">
    <location>
        <begin position="62"/>
        <end position="85"/>
    </location>
</feature>
<gene>
    <name evidence="2" type="ORF">Zm00014a_032452</name>
</gene>
<evidence type="ECO:0000256" key="1">
    <source>
        <dbReference type="SAM" id="Phobius"/>
    </source>
</evidence>
<proteinExistence type="predicted"/>
<organism evidence="2 3">
    <name type="scientific">Zea mays</name>
    <name type="common">Maize</name>
    <dbReference type="NCBI Taxonomy" id="4577"/>
    <lineage>
        <taxon>Eukaryota</taxon>
        <taxon>Viridiplantae</taxon>
        <taxon>Streptophyta</taxon>
        <taxon>Embryophyta</taxon>
        <taxon>Tracheophyta</taxon>
        <taxon>Spermatophyta</taxon>
        <taxon>Magnoliopsida</taxon>
        <taxon>Liliopsida</taxon>
        <taxon>Poales</taxon>
        <taxon>Poaceae</taxon>
        <taxon>PACMAD clade</taxon>
        <taxon>Panicoideae</taxon>
        <taxon>Andropogonodae</taxon>
        <taxon>Andropogoneae</taxon>
        <taxon>Tripsacinae</taxon>
        <taxon>Zea</taxon>
    </lineage>
</organism>
<protein>
    <submittedName>
        <fullName evidence="2">Uncharacterized protein</fullName>
    </submittedName>
</protein>
<name>A0A3L6E1N8_MAIZE</name>
<keyword evidence="1" id="KW-0812">Transmembrane</keyword>
<keyword evidence="1" id="KW-0472">Membrane</keyword>
<reference evidence="2 3" key="1">
    <citation type="journal article" date="2018" name="Nat. Genet.">
        <title>Extensive intraspecific gene order and gene structural variations between Mo17 and other maize genomes.</title>
        <authorList>
            <person name="Sun S."/>
            <person name="Zhou Y."/>
            <person name="Chen J."/>
            <person name="Shi J."/>
            <person name="Zhao H."/>
            <person name="Zhao H."/>
            <person name="Song W."/>
            <person name="Zhang M."/>
            <person name="Cui Y."/>
            <person name="Dong X."/>
            <person name="Liu H."/>
            <person name="Ma X."/>
            <person name="Jiao Y."/>
            <person name="Wang B."/>
            <person name="Wei X."/>
            <person name="Stein J.C."/>
            <person name="Glaubitz J.C."/>
            <person name="Lu F."/>
            <person name="Yu G."/>
            <person name="Liang C."/>
            <person name="Fengler K."/>
            <person name="Li B."/>
            <person name="Rafalski A."/>
            <person name="Schnable P.S."/>
            <person name="Ware D.H."/>
            <person name="Buckler E.S."/>
            <person name="Lai J."/>
        </authorList>
    </citation>
    <scope>NUCLEOTIDE SEQUENCE [LARGE SCALE GENOMIC DNA]</scope>
    <source>
        <strain evidence="3">cv. Missouri 17</strain>
        <tissue evidence="2">Seedling</tissue>
    </source>
</reference>
<evidence type="ECO:0000313" key="2">
    <source>
        <dbReference type="EMBL" id="PWZ14695.1"/>
    </source>
</evidence>
<dbReference type="AlphaFoldDB" id="A0A3L6E1N8"/>
<feature type="transmembrane region" description="Helical" evidence="1">
    <location>
        <begin position="33"/>
        <end position="56"/>
    </location>
</feature>
<evidence type="ECO:0000313" key="3">
    <source>
        <dbReference type="Proteomes" id="UP000251960"/>
    </source>
</evidence>
<feature type="transmembrane region" description="Helical" evidence="1">
    <location>
        <begin position="188"/>
        <end position="208"/>
    </location>
</feature>
<feature type="transmembrane region" description="Helical" evidence="1">
    <location>
        <begin position="214"/>
        <end position="237"/>
    </location>
</feature>
<comment type="caution">
    <text evidence="2">The sequence shown here is derived from an EMBL/GenBank/DDBJ whole genome shotgun (WGS) entry which is preliminary data.</text>
</comment>
<keyword evidence="1" id="KW-1133">Transmembrane helix</keyword>
<dbReference type="EMBL" id="NCVQ01000008">
    <property type="protein sequence ID" value="PWZ14695.1"/>
    <property type="molecule type" value="Genomic_DNA"/>
</dbReference>
<dbReference type="Proteomes" id="UP000251960">
    <property type="component" value="Chromosome 7"/>
</dbReference>